<feature type="transmembrane region" description="Helical" evidence="1">
    <location>
        <begin position="130"/>
        <end position="152"/>
    </location>
</feature>
<comment type="caution">
    <text evidence="2">The sequence shown here is derived from an EMBL/GenBank/DDBJ whole genome shotgun (WGS) entry which is preliminary data.</text>
</comment>
<proteinExistence type="predicted"/>
<feature type="transmembrane region" description="Helical" evidence="1">
    <location>
        <begin position="164"/>
        <end position="185"/>
    </location>
</feature>
<accession>A0A2W2AX37</accession>
<feature type="transmembrane region" description="Helical" evidence="1">
    <location>
        <begin position="62"/>
        <end position="80"/>
    </location>
</feature>
<reference evidence="3" key="1">
    <citation type="submission" date="2018-06" db="EMBL/GenBank/DDBJ databases">
        <title>Aestuariibacter litoralis strain KCTC 52945T.</title>
        <authorList>
            <person name="Li X."/>
            <person name="Salam N."/>
            <person name="Li J.-L."/>
            <person name="Chen Y.-M."/>
            <person name="Yang Z.-W."/>
            <person name="Zhang L.-Y."/>
            <person name="Han M.-X."/>
            <person name="Xiao M."/>
            <person name="Li W.-J."/>
        </authorList>
    </citation>
    <scope>NUCLEOTIDE SEQUENCE [LARGE SCALE GENOMIC DNA]</scope>
    <source>
        <strain evidence="3">KCTC 52945</strain>
    </source>
</reference>
<evidence type="ECO:0000256" key="1">
    <source>
        <dbReference type="SAM" id="Phobius"/>
    </source>
</evidence>
<dbReference type="AlphaFoldDB" id="A0A2W2AX37"/>
<gene>
    <name evidence="2" type="ORF">DK847_00340</name>
</gene>
<evidence type="ECO:0000313" key="2">
    <source>
        <dbReference type="EMBL" id="PZF78312.1"/>
    </source>
</evidence>
<dbReference type="RefSeq" id="WP_111195640.1">
    <property type="nucleotide sequence ID" value="NZ_QKVK01000001.1"/>
</dbReference>
<dbReference type="Proteomes" id="UP000248795">
    <property type="component" value="Unassembled WGS sequence"/>
</dbReference>
<keyword evidence="1" id="KW-0812">Transmembrane</keyword>
<feature type="transmembrane region" description="Helical" evidence="1">
    <location>
        <begin position="92"/>
        <end position="110"/>
    </location>
</feature>
<feature type="transmembrane region" description="Helical" evidence="1">
    <location>
        <begin position="239"/>
        <end position="263"/>
    </location>
</feature>
<organism evidence="2 3">
    <name type="scientific">Aestuariivirga litoralis</name>
    <dbReference type="NCBI Taxonomy" id="2650924"/>
    <lineage>
        <taxon>Bacteria</taxon>
        <taxon>Pseudomonadati</taxon>
        <taxon>Pseudomonadota</taxon>
        <taxon>Alphaproteobacteria</taxon>
        <taxon>Hyphomicrobiales</taxon>
        <taxon>Aestuariivirgaceae</taxon>
        <taxon>Aestuariivirga</taxon>
    </lineage>
</organism>
<evidence type="ECO:0000313" key="3">
    <source>
        <dbReference type="Proteomes" id="UP000248795"/>
    </source>
</evidence>
<keyword evidence="1" id="KW-1133">Transmembrane helix</keyword>
<name>A0A2W2AX37_9HYPH</name>
<feature type="transmembrane region" description="Helical" evidence="1">
    <location>
        <begin position="215"/>
        <end position="232"/>
    </location>
</feature>
<sequence length="266" mass="28209">MTFLAPTLHPTLPAPGTLRRANPAMWNTGIVFLALCLVCMGLTLVDHRLFNGINVWIKPAKFFGAIGLHLLTVTAALLLLPEKTRTSGRMTALASLMVAFMIYETGYISLRAARLEASHYNETPWGALGYAMMGVGAVSVVIFTAWVGMLVLRQGPGTLLGRAVGWSFILSAPLTIVTAATLSAMGSHWIGGDQTDATGLPFFHWSTTGGDLRPAHFFALHLIQIVPAAALTGNRRFTLAVGAFTVAAALGSFGLGLAGIPLLPLR</sequence>
<dbReference type="EMBL" id="QKVK01000001">
    <property type="protein sequence ID" value="PZF78312.1"/>
    <property type="molecule type" value="Genomic_DNA"/>
</dbReference>
<keyword evidence="3" id="KW-1185">Reference proteome</keyword>
<feature type="transmembrane region" description="Helical" evidence="1">
    <location>
        <begin position="29"/>
        <end position="50"/>
    </location>
</feature>
<protein>
    <submittedName>
        <fullName evidence="2">Uncharacterized protein</fullName>
    </submittedName>
</protein>
<keyword evidence="1" id="KW-0472">Membrane</keyword>